<proteinExistence type="predicted"/>
<keyword evidence="4" id="KW-1185">Reference proteome</keyword>
<dbReference type="Pfam" id="PF20469">
    <property type="entry name" value="OLD-like_TOPRIM"/>
    <property type="match status" value="1"/>
</dbReference>
<dbReference type="InterPro" id="IPR034139">
    <property type="entry name" value="TOPRIM_OLD"/>
</dbReference>
<protein>
    <recommendedName>
        <fullName evidence="2">OLD protein-like TOPRIM domain-containing protein</fullName>
    </recommendedName>
</protein>
<accession>A0ABN3HYE0</accession>
<feature type="domain" description="OLD protein-like TOPRIM" evidence="2">
    <location>
        <begin position="92"/>
        <end position="154"/>
    </location>
</feature>
<gene>
    <name evidence="3" type="ORF">GCM10010420_13460</name>
</gene>
<evidence type="ECO:0000313" key="3">
    <source>
        <dbReference type="EMBL" id="GAA2390838.1"/>
    </source>
</evidence>
<dbReference type="Proteomes" id="UP001500058">
    <property type="component" value="Unassembled WGS sequence"/>
</dbReference>
<reference evidence="3 4" key="1">
    <citation type="journal article" date="2019" name="Int. J. Syst. Evol. Microbiol.">
        <title>The Global Catalogue of Microorganisms (GCM) 10K type strain sequencing project: providing services to taxonomists for standard genome sequencing and annotation.</title>
        <authorList>
            <consortium name="The Broad Institute Genomics Platform"/>
            <consortium name="The Broad Institute Genome Sequencing Center for Infectious Disease"/>
            <person name="Wu L."/>
            <person name="Ma J."/>
        </authorList>
    </citation>
    <scope>NUCLEOTIDE SEQUENCE [LARGE SCALE GENOMIC DNA]</scope>
    <source>
        <strain evidence="3 4">JCM 6921</strain>
    </source>
</reference>
<dbReference type="EMBL" id="BAAATJ010000004">
    <property type="protein sequence ID" value="GAA2390838.1"/>
    <property type="molecule type" value="Genomic_DNA"/>
</dbReference>
<name>A0ABN3HYE0_9ACTN</name>
<evidence type="ECO:0000256" key="1">
    <source>
        <dbReference type="SAM" id="MobiDB-lite"/>
    </source>
</evidence>
<sequence>MPGRYPSRTSDLFAPRHADRAFPEAGNARAVGPRSCSPPAEVPGENSLSRRPGKAETRPMADMGAFREAVIAWAAGGPGGPARELAARLPVRTAVLLEGLSDVAAVHALAARRGRDLAAEGVCVLPMGGAMSVGRFARILGPSGLGLRLTGLCDERERGYYARALEQAGAAGQGFFVCAADLEDELIRALGVARVTELVRTEGDLRALQTFLRQPAQRGRPAPQQLRRFLGTKKGRKIHYGRVLVEALDPDRIPAPLDGLLAGL</sequence>
<comment type="caution">
    <text evidence="3">The sequence shown here is derived from an EMBL/GenBank/DDBJ whole genome shotgun (WGS) entry which is preliminary data.</text>
</comment>
<evidence type="ECO:0000313" key="4">
    <source>
        <dbReference type="Proteomes" id="UP001500058"/>
    </source>
</evidence>
<organism evidence="3 4">
    <name type="scientific">Streptomyces glaucosporus</name>
    <dbReference type="NCBI Taxonomy" id="284044"/>
    <lineage>
        <taxon>Bacteria</taxon>
        <taxon>Bacillati</taxon>
        <taxon>Actinomycetota</taxon>
        <taxon>Actinomycetes</taxon>
        <taxon>Kitasatosporales</taxon>
        <taxon>Streptomycetaceae</taxon>
        <taxon>Streptomyces</taxon>
    </lineage>
</organism>
<evidence type="ECO:0000259" key="2">
    <source>
        <dbReference type="Pfam" id="PF20469"/>
    </source>
</evidence>
<feature type="region of interest" description="Disordered" evidence="1">
    <location>
        <begin position="1"/>
        <end position="60"/>
    </location>
</feature>